<dbReference type="EMBL" id="JAWDJW010000630">
    <property type="protein sequence ID" value="KAK3080307.1"/>
    <property type="molecule type" value="Genomic_DNA"/>
</dbReference>
<accession>A0ACC3DUC3</accession>
<protein>
    <submittedName>
        <fullName evidence="1">Uncharacterized protein</fullName>
    </submittedName>
</protein>
<organism evidence="1 2">
    <name type="scientific">Coniosporium uncinatum</name>
    <dbReference type="NCBI Taxonomy" id="93489"/>
    <lineage>
        <taxon>Eukaryota</taxon>
        <taxon>Fungi</taxon>
        <taxon>Dikarya</taxon>
        <taxon>Ascomycota</taxon>
        <taxon>Pezizomycotina</taxon>
        <taxon>Dothideomycetes</taxon>
        <taxon>Dothideomycetes incertae sedis</taxon>
        <taxon>Coniosporium</taxon>
    </lineage>
</organism>
<sequence>MNKLSSLLHDLSSAPSTEILEGLRGLERKIGPVYQLLRSSVYSIVLQQEMMGEEDGNGEG</sequence>
<gene>
    <name evidence="1" type="ORF">LTS18_002562</name>
</gene>
<reference evidence="1" key="1">
    <citation type="submission" date="2024-09" db="EMBL/GenBank/DDBJ databases">
        <title>Black Yeasts Isolated from many extreme environments.</title>
        <authorList>
            <person name="Coleine C."/>
            <person name="Stajich J.E."/>
            <person name="Selbmann L."/>
        </authorList>
    </citation>
    <scope>NUCLEOTIDE SEQUENCE</scope>
    <source>
        <strain evidence="1">CCFEE 5737</strain>
    </source>
</reference>
<proteinExistence type="predicted"/>
<name>A0ACC3DUC3_9PEZI</name>
<dbReference type="Proteomes" id="UP001186974">
    <property type="component" value="Unassembled WGS sequence"/>
</dbReference>
<evidence type="ECO:0000313" key="2">
    <source>
        <dbReference type="Proteomes" id="UP001186974"/>
    </source>
</evidence>
<keyword evidence="2" id="KW-1185">Reference proteome</keyword>
<comment type="caution">
    <text evidence="1">The sequence shown here is derived from an EMBL/GenBank/DDBJ whole genome shotgun (WGS) entry which is preliminary data.</text>
</comment>
<evidence type="ECO:0000313" key="1">
    <source>
        <dbReference type="EMBL" id="KAK3080307.1"/>
    </source>
</evidence>